<feature type="non-terminal residue" evidence="2">
    <location>
        <position position="121"/>
    </location>
</feature>
<protein>
    <submittedName>
        <fullName evidence="2">DUF1275 family protein</fullName>
    </submittedName>
</protein>
<dbReference type="Proteomes" id="UP001458415">
    <property type="component" value="Unassembled WGS sequence"/>
</dbReference>
<sequence length="121" mass="12356">MQQQVQSQVSSPERRLRVAVVLLVAASGGVEAVSFTALDKVFAGVMTSNLALLGMAAGRGEAVSVKAAVLALAGFGVGVLAVALFTRGRVAAVTHWDRRVMLVLAADALLLAVGALAWGLT</sequence>
<reference evidence="2 3" key="1">
    <citation type="submission" date="2024-06" db="EMBL/GenBank/DDBJ databases">
        <title>The Natural Products Discovery Center: Release of the First 8490 Sequenced Strains for Exploring Actinobacteria Biosynthetic Diversity.</title>
        <authorList>
            <person name="Kalkreuter E."/>
            <person name="Kautsar S.A."/>
            <person name="Yang D."/>
            <person name="Bader C.D."/>
            <person name="Teijaro C.N."/>
            <person name="Fluegel L."/>
            <person name="Davis C.M."/>
            <person name="Simpson J.R."/>
            <person name="Lauterbach L."/>
            <person name="Steele A.D."/>
            <person name="Gui C."/>
            <person name="Meng S."/>
            <person name="Li G."/>
            <person name="Viehrig K."/>
            <person name="Ye F."/>
            <person name="Su P."/>
            <person name="Kiefer A.F."/>
            <person name="Nichols A."/>
            <person name="Cepeda A.J."/>
            <person name="Yan W."/>
            <person name="Fan B."/>
            <person name="Jiang Y."/>
            <person name="Adhikari A."/>
            <person name="Zheng C.-J."/>
            <person name="Schuster L."/>
            <person name="Cowan T.M."/>
            <person name="Smanski M.J."/>
            <person name="Chevrette M.G."/>
            <person name="De Carvalho L.P.S."/>
            <person name="Shen B."/>
        </authorList>
    </citation>
    <scope>NUCLEOTIDE SEQUENCE [LARGE SCALE GENOMIC DNA]</scope>
    <source>
        <strain evidence="2 3">NPDC000634</strain>
    </source>
</reference>
<accession>A0ABV1WC17</accession>
<proteinExistence type="predicted"/>
<gene>
    <name evidence="2" type="ORF">ABT317_33380</name>
</gene>
<evidence type="ECO:0000313" key="3">
    <source>
        <dbReference type="Proteomes" id="UP001458415"/>
    </source>
</evidence>
<organism evidence="2 3">
    <name type="scientific">Streptomyces carpinensis</name>
    <dbReference type="NCBI Taxonomy" id="66369"/>
    <lineage>
        <taxon>Bacteria</taxon>
        <taxon>Bacillati</taxon>
        <taxon>Actinomycetota</taxon>
        <taxon>Actinomycetes</taxon>
        <taxon>Kitasatosporales</taxon>
        <taxon>Streptomycetaceae</taxon>
        <taxon>Streptomyces</taxon>
    </lineage>
</organism>
<keyword evidence="1" id="KW-1133">Transmembrane helix</keyword>
<evidence type="ECO:0000256" key="1">
    <source>
        <dbReference type="SAM" id="Phobius"/>
    </source>
</evidence>
<dbReference type="Pfam" id="PF06912">
    <property type="entry name" value="DUF1275"/>
    <property type="match status" value="1"/>
</dbReference>
<keyword evidence="1" id="KW-0472">Membrane</keyword>
<evidence type="ECO:0000313" key="2">
    <source>
        <dbReference type="EMBL" id="MER6981731.1"/>
    </source>
</evidence>
<feature type="transmembrane region" description="Helical" evidence="1">
    <location>
        <begin position="100"/>
        <end position="120"/>
    </location>
</feature>
<dbReference type="InterPro" id="IPR010699">
    <property type="entry name" value="DUF1275"/>
</dbReference>
<keyword evidence="3" id="KW-1185">Reference proteome</keyword>
<feature type="transmembrane region" description="Helical" evidence="1">
    <location>
        <begin position="67"/>
        <end position="88"/>
    </location>
</feature>
<name>A0ABV1WC17_9ACTN</name>
<dbReference type="EMBL" id="JBEPCU010000837">
    <property type="protein sequence ID" value="MER6981731.1"/>
    <property type="molecule type" value="Genomic_DNA"/>
</dbReference>
<comment type="caution">
    <text evidence="2">The sequence shown here is derived from an EMBL/GenBank/DDBJ whole genome shotgun (WGS) entry which is preliminary data.</text>
</comment>
<keyword evidence="1" id="KW-0812">Transmembrane</keyword>